<dbReference type="GO" id="GO:0006265">
    <property type="term" value="P:DNA topological change"/>
    <property type="evidence" value="ECO:0007669"/>
    <property type="project" value="InterPro"/>
</dbReference>
<dbReference type="PROSITE" id="PS00396">
    <property type="entry name" value="TOPO_IA_1"/>
    <property type="match status" value="1"/>
</dbReference>
<dbReference type="EC" id="5.6.2.1" evidence="3"/>
<dbReference type="InterPro" id="IPR006171">
    <property type="entry name" value="TOPRIM_dom"/>
</dbReference>
<evidence type="ECO:0000259" key="14">
    <source>
        <dbReference type="PROSITE" id="PS50880"/>
    </source>
</evidence>
<dbReference type="SUPFAM" id="SSF56712">
    <property type="entry name" value="Prokaryotic type I DNA topoisomerase"/>
    <property type="match status" value="1"/>
</dbReference>
<evidence type="ECO:0000256" key="5">
    <source>
        <dbReference type="ARBA" id="ARBA00022842"/>
    </source>
</evidence>
<comment type="catalytic activity">
    <reaction evidence="1">
        <text>ATP-independent breakage of single-stranded DNA, followed by passage and rejoining.</text>
        <dbReference type="EC" id="5.6.2.1"/>
    </reaction>
</comment>
<dbReference type="PRINTS" id="PR00417">
    <property type="entry name" value="PRTPISMRASEI"/>
</dbReference>
<dbReference type="SMART" id="SM00437">
    <property type="entry name" value="TOP1Ac"/>
    <property type="match status" value="1"/>
</dbReference>
<keyword evidence="8" id="KW-0413">Isomerase</keyword>
<evidence type="ECO:0000256" key="6">
    <source>
        <dbReference type="ARBA" id="ARBA00023029"/>
    </source>
</evidence>
<feature type="domain" description="Topo IA-type catalytic" evidence="15">
    <location>
        <begin position="151"/>
        <end position="602"/>
    </location>
</feature>
<feature type="domain" description="Toprim" evidence="14">
    <location>
        <begin position="1"/>
        <end position="134"/>
    </location>
</feature>
<protein>
    <recommendedName>
        <fullName evidence="3">DNA topoisomerase</fullName>
        <ecNumber evidence="3">5.6.2.1</ecNumber>
    </recommendedName>
    <alternativeName>
        <fullName evidence="12">Omega-protein</fullName>
    </alternativeName>
    <alternativeName>
        <fullName evidence="11">Relaxing enzyme</fullName>
    </alternativeName>
    <alternativeName>
        <fullName evidence="9">Swivelase</fullName>
    </alternativeName>
    <alternativeName>
        <fullName evidence="10">Untwisting enzyme</fullName>
    </alternativeName>
</protein>
<dbReference type="GO" id="GO:0006310">
    <property type="term" value="P:DNA recombination"/>
    <property type="evidence" value="ECO:0007669"/>
    <property type="project" value="TreeGrafter"/>
</dbReference>
<dbReference type="RefSeq" id="WP_206582280.1">
    <property type="nucleotide sequence ID" value="NZ_JAFJZZ010000003.1"/>
</dbReference>
<dbReference type="EMBL" id="JAFJZZ010000003">
    <property type="protein sequence ID" value="MBN7773438.1"/>
    <property type="molecule type" value="Genomic_DNA"/>
</dbReference>
<sequence length="712" mass="81155">MKLVIAEKPSVAAEIAKVMGAGKRGNGFYSGNEYLVSWCVGHLIETVMPEEYDAKYQKWKMVDLPIIPGTWKYQVSAGVQAQFDVVKMLMEREDVDQIICATDAGREGELIFRLVYNQVGCSKHFKRLWISSMETKAIKDGFAKLKEGSEYDRLYEAALSRLQADWLVGINFSRLFGCMSQKPLNVGRVQTPTVNLIVERQRAIDSFDSRPFYILTAECTDDGTKFNATKRVEEKQESERILEKCAGKPAVVTSMTKAPVKENPSALYDLTTLQREANKMLGLSAQQTLDATQNLYEKKLVTYPRTDSRYLTGDMVDSTKQILQSVLQAPYLHEKTAKEYQLGSASMERLVNDKKVTDHHAIIPTIEAYKASERLPKNEFNILLLIIYKLLTAAYISHEYIKTELLLEIEGEEFKATGRQITENGFKEIQSHLTELLKQAQKEDESKKKKSRKKQEEEKEEEIIPALSEGQLIEEVSLSSKEKTTQPPKPYTEDTLLSAMENAMKTLEDEELRKEVAGAGLGTPATRAGIIERIIKTGFVERKGKNLLPTEKAYEIVEAVPEKVKSAILTAEWEQKLEQIYKGESTSKEFIEGIEIFVSELVGGYKENCVYDENGREIIGECPRCGKNIYEGRLNYYCEGGKECGFTIWKEDKFFISKRKPLTKPMVKRFLEKGRIKAVNLYSEKKDKHYDAFIFMEDTGQYVNFKLHFPKN</sequence>
<dbReference type="Gene3D" id="1.10.290.10">
    <property type="entry name" value="Topoisomerase I, domain 4"/>
    <property type="match status" value="1"/>
</dbReference>
<dbReference type="GO" id="GO:0006281">
    <property type="term" value="P:DNA repair"/>
    <property type="evidence" value="ECO:0007669"/>
    <property type="project" value="TreeGrafter"/>
</dbReference>
<evidence type="ECO:0000313" key="16">
    <source>
        <dbReference type="EMBL" id="MBN7773438.1"/>
    </source>
</evidence>
<evidence type="ECO:0000256" key="13">
    <source>
        <dbReference type="SAM" id="MobiDB-lite"/>
    </source>
</evidence>
<dbReference type="InterPro" id="IPR003602">
    <property type="entry name" value="Topo_IA_DNA-bd_dom"/>
</dbReference>
<dbReference type="InterPro" id="IPR034144">
    <property type="entry name" value="TOPRIM_TopoIII"/>
</dbReference>
<keyword evidence="17" id="KW-1185">Reference proteome</keyword>
<dbReference type="InterPro" id="IPR005738">
    <property type="entry name" value="TopoIII"/>
</dbReference>
<comment type="similarity">
    <text evidence="2">Belongs to the type IA topoisomerase family.</text>
</comment>
<dbReference type="InterPro" id="IPR013497">
    <property type="entry name" value="Topo_IA_cen"/>
</dbReference>
<dbReference type="Gene3D" id="2.70.20.10">
    <property type="entry name" value="Topoisomerase I, domain 3"/>
    <property type="match status" value="1"/>
</dbReference>
<accession>A0A939D9W4</accession>
<dbReference type="GO" id="GO:0003677">
    <property type="term" value="F:DNA binding"/>
    <property type="evidence" value="ECO:0007669"/>
    <property type="project" value="UniProtKB-KW"/>
</dbReference>
<comment type="caution">
    <text evidence="16">The sequence shown here is derived from an EMBL/GenBank/DDBJ whole genome shotgun (WGS) entry which is preliminary data.</text>
</comment>
<evidence type="ECO:0000256" key="7">
    <source>
        <dbReference type="ARBA" id="ARBA00023125"/>
    </source>
</evidence>
<dbReference type="NCBIfam" id="TIGR01056">
    <property type="entry name" value="topB"/>
    <property type="match status" value="1"/>
</dbReference>
<keyword evidence="7" id="KW-0238">DNA-binding</keyword>
<dbReference type="AlphaFoldDB" id="A0A939D9W4"/>
<evidence type="ECO:0000256" key="1">
    <source>
        <dbReference type="ARBA" id="ARBA00000213"/>
    </source>
</evidence>
<dbReference type="CDD" id="cd03362">
    <property type="entry name" value="TOPRIM_TopoIA_TopoIII"/>
    <property type="match status" value="1"/>
</dbReference>
<dbReference type="PROSITE" id="PS52039">
    <property type="entry name" value="TOPO_IA_2"/>
    <property type="match status" value="1"/>
</dbReference>
<dbReference type="SMART" id="SM00493">
    <property type="entry name" value="TOPRIM"/>
    <property type="match status" value="1"/>
</dbReference>
<dbReference type="Gene3D" id="1.10.460.10">
    <property type="entry name" value="Topoisomerase I, domain 2"/>
    <property type="match status" value="1"/>
</dbReference>
<dbReference type="InterPro" id="IPR000380">
    <property type="entry name" value="Topo_IA"/>
</dbReference>
<evidence type="ECO:0000256" key="10">
    <source>
        <dbReference type="ARBA" id="ARBA00031985"/>
    </source>
</evidence>
<dbReference type="PROSITE" id="PS50880">
    <property type="entry name" value="TOPRIM"/>
    <property type="match status" value="1"/>
</dbReference>
<evidence type="ECO:0000259" key="15">
    <source>
        <dbReference type="PROSITE" id="PS52039"/>
    </source>
</evidence>
<reference evidence="16" key="1">
    <citation type="submission" date="2021-02" db="EMBL/GenBank/DDBJ databases">
        <title>Abyssanaerobacter marinus gen.nov., sp., nov, anaerobic bacterium isolated from the Onnuri vent field of Indian Ocean and suggestion of Mogibacteriaceae fam. nov., and proposal of reclassification of ambiguous this family's genus member.</title>
        <authorList>
            <person name="Kim Y.J."/>
            <person name="Yang J.-A."/>
        </authorList>
    </citation>
    <scope>NUCLEOTIDE SEQUENCE</scope>
    <source>
        <strain evidence="16">DSM 2634</strain>
    </source>
</reference>
<dbReference type="InterPro" id="IPR023406">
    <property type="entry name" value="Topo_IA_AS"/>
</dbReference>
<evidence type="ECO:0000256" key="11">
    <source>
        <dbReference type="ARBA" id="ARBA00032235"/>
    </source>
</evidence>
<dbReference type="Gene3D" id="3.40.50.140">
    <property type="match status" value="1"/>
</dbReference>
<evidence type="ECO:0000313" key="17">
    <source>
        <dbReference type="Proteomes" id="UP000664545"/>
    </source>
</evidence>
<gene>
    <name evidence="16" type="ORF">JYB65_08690</name>
</gene>
<feature type="region of interest" description="Disordered" evidence="13">
    <location>
        <begin position="439"/>
        <end position="466"/>
    </location>
</feature>
<dbReference type="Pfam" id="PF01131">
    <property type="entry name" value="Topoisom_bac"/>
    <property type="match status" value="1"/>
</dbReference>
<dbReference type="PANTHER" id="PTHR11390:SF21">
    <property type="entry name" value="DNA TOPOISOMERASE 3-ALPHA"/>
    <property type="match status" value="1"/>
</dbReference>
<evidence type="ECO:0000256" key="9">
    <source>
        <dbReference type="ARBA" id="ARBA00030003"/>
    </source>
</evidence>
<keyword evidence="6" id="KW-0799">Topoisomerase</keyword>
<evidence type="ECO:0000256" key="8">
    <source>
        <dbReference type="ARBA" id="ARBA00023235"/>
    </source>
</evidence>
<dbReference type="NCBIfam" id="NF005829">
    <property type="entry name" value="PRK07726.1"/>
    <property type="match status" value="1"/>
</dbReference>
<organism evidence="16 17">
    <name type="scientific">Clostridium aminobutyricum</name>
    <dbReference type="NCBI Taxonomy" id="33953"/>
    <lineage>
        <taxon>Bacteria</taxon>
        <taxon>Bacillati</taxon>
        <taxon>Bacillota</taxon>
        <taxon>Clostridia</taxon>
        <taxon>Eubacteriales</taxon>
        <taxon>Clostridiaceae</taxon>
        <taxon>Clostridium</taxon>
    </lineage>
</organism>
<evidence type="ECO:0000256" key="4">
    <source>
        <dbReference type="ARBA" id="ARBA00022723"/>
    </source>
</evidence>
<dbReference type="InterPro" id="IPR013824">
    <property type="entry name" value="Topo_IA_cen_sub1"/>
</dbReference>
<dbReference type="GO" id="GO:0046872">
    <property type="term" value="F:metal ion binding"/>
    <property type="evidence" value="ECO:0007669"/>
    <property type="project" value="UniProtKB-KW"/>
</dbReference>
<dbReference type="GO" id="GO:0003917">
    <property type="term" value="F:DNA topoisomerase type I (single strand cut, ATP-independent) activity"/>
    <property type="evidence" value="ECO:0007669"/>
    <property type="project" value="UniProtKB-EC"/>
</dbReference>
<dbReference type="InterPro" id="IPR013826">
    <property type="entry name" value="Topo_IA_cen_sub3"/>
</dbReference>
<dbReference type="InterPro" id="IPR023405">
    <property type="entry name" value="Topo_IA_core_domain"/>
</dbReference>
<evidence type="ECO:0000256" key="3">
    <source>
        <dbReference type="ARBA" id="ARBA00012891"/>
    </source>
</evidence>
<name>A0A939D9W4_CLOAM</name>
<dbReference type="InterPro" id="IPR003601">
    <property type="entry name" value="Topo_IA_2"/>
</dbReference>
<keyword evidence="5" id="KW-0460">Magnesium</keyword>
<dbReference type="Proteomes" id="UP000664545">
    <property type="component" value="Unassembled WGS sequence"/>
</dbReference>
<evidence type="ECO:0000256" key="12">
    <source>
        <dbReference type="ARBA" id="ARBA00032877"/>
    </source>
</evidence>
<dbReference type="Pfam" id="PF01751">
    <property type="entry name" value="Toprim"/>
    <property type="match status" value="1"/>
</dbReference>
<evidence type="ECO:0000256" key="2">
    <source>
        <dbReference type="ARBA" id="ARBA00009446"/>
    </source>
</evidence>
<dbReference type="GO" id="GO:0043597">
    <property type="term" value="C:cytoplasmic replication fork"/>
    <property type="evidence" value="ECO:0007669"/>
    <property type="project" value="TreeGrafter"/>
</dbReference>
<dbReference type="SMART" id="SM00436">
    <property type="entry name" value="TOP1Bc"/>
    <property type="match status" value="1"/>
</dbReference>
<keyword evidence="4" id="KW-0479">Metal-binding</keyword>
<dbReference type="PANTHER" id="PTHR11390">
    <property type="entry name" value="PROKARYOTIC DNA TOPOISOMERASE"/>
    <property type="match status" value="1"/>
</dbReference>
<dbReference type="InterPro" id="IPR013825">
    <property type="entry name" value="Topo_IA_cen_sub2"/>
</dbReference>
<proteinExistence type="inferred from homology"/>